<feature type="transmembrane region" description="Helical" evidence="8">
    <location>
        <begin position="265"/>
        <end position="287"/>
    </location>
</feature>
<feature type="transmembrane region" description="Helical" evidence="8">
    <location>
        <begin position="307"/>
        <end position="326"/>
    </location>
</feature>
<dbReference type="InterPro" id="IPR000276">
    <property type="entry name" value="GPCR_Rhodpsn"/>
</dbReference>
<evidence type="ECO:0000256" key="8">
    <source>
        <dbReference type="SAM" id="Phobius"/>
    </source>
</evidence>
<evidence type="ECO:0000259" key="9">
    <source>
        <dbReference type="PROSITE" id="PS50262"/>
    </source>
</evidence>
<feature type="domain" description="G-protein coupled receptors family 1 profile" evidence="9">
    <location>
        <begin position="45"/>
        <end position="325"/>
    </location>
</feature>
<feature type="transmembrane region" description="Helical" evidence="8">
    <location>
        <begin position="150"/>
        <end position="169"/>
    </location>
</feature>
<dbReference type="PROSITE" id="PS50262">
    <property type="entry name" value="G_PROTEIN_RECEP_F1_2"/>
    <property type="match status" value="1"/>
</dbReference>
<feature type="transmembrane region" description="Helical" evidence="8">
    <location>
        <begin position="25"/>
        <end position="54"/>
    </location>
</feature>
<keyword evidence="4" id="KW-0297">G-protein coupled receptor</keyword>
<dbReference type="RefSeq" id="XP_005091769.1">
    <property type="nucleotide sequence ID" value="XM_005091712.1"/>
</dbReference>
<keyword evidence="10" id="KW-1185">Reference proteome</keyword>
<dbReference type="PANTHER" id="PTHR24243:SF208">
    <property type="entry name" value="PYROKININ-1 RECEPTOR"/>
    <property type="match status" value="1"/>
</dbReference>
<dbReference type="Pfam" id="PF00001">
    <property type="entry name" value="7tm_1"/>
    <property type="match status" value="1"/>
</dbReference>
<organism evidence="10 11">
    <name type="scientific">Aplysia californica</name>
    <name type="common">California sea hare</name>
    <dbReference type="NCBI Taxonomy" id="6500"/>
    <lineage>
        <taxon>Eukaryota</taxon>
        <taxon>Metazoa</taxon>
        <taxon>Spiralia</taxon>
        <taxon>Lophotrochozoa</taxon>
        <taxon>Mollusca</taxon>
        <taxon>Gastropoda</taxon>
        <taxon>Heterobranchia</taxon>
        <taxon>Euthyneura</taxon>
        <taxon>Tectipleura</taxon>
        <taxon>Aplysiida</taxon>
        <taxon>Aplysioidea</taxon>
        <taxon>Aplysiidae</taxon>
        <taxon>Aplysia</taxon>
    </lineage>
</organism>
<feature type="transmembrane region" description="Helical" evidence="8">
    <location>
        <begin position="200"/>
        <end position="227"/>
    </location>
</feature>
<dbReference type="Proteomes" id="UP000694888">
    <property type="component" value="Unplaced"/>
</dbReference>
<keyword evidence="5 8" id="KW-0472">Membrane</keyword>
<gene>
    <name evidence="11" type="primary">LOC101862776</name>
</gene>
<dbReference type="Gene3D" id="1.20.1070.10">
    <property type="entry name" value="Rhodopsin 7-helix transmembrane proteins"/>
    <property type="match status" value="1"/>
</dbReference>
<feature type="transmembrane region" description="Helical" evidence="8">
    <location>
        <begin position="66"/>
        <end position="87"/>
    </location>
</feature>
<dbReference type="SUPFAM" id="SSF81321">
    <property type="entry name" value="Family A G protein-coupled receptor-like"/>
    <property type="match status" value="1"/>
</dbReference>
<protein>
    <submittedName>
        <fullName evidence="11">Thyrotropin-releasing hormone receptor-like</fullName>
    </submittedName>
</protein>
<dbReference type="InterPro" id="IPR017452">
    <property type="entry name" value="GPCR_Rhodpsn_7TM"/>
</dbReference>
<evidence type="ECO:0000256" key="5">
    <source>
        <dbReference type="ARBA" id="ARBA00023136"/>
    </source>
</evidence>
<reference evidence="11" key="1">
    <citation type="submission" date="2025-08" db="UniProtKB">
        <authorList>
            <consortium name="RefSeq"/>
        </authorList>
    </citation>
    <scope>IDENTIFICATION</scope>
</reference>
<evidence type="ECO:0000256" key="6">
    <source>
        <dbReference type="ARBA" id="ARBA00023170"/>
    </source>
</evidence>
<dbReference type="PRINTS" id="PR00237">
    <property type="entry name" value="GPCRRHODOPSN"/>
</dbReference>
<accession>A0ABM0JEB8</accession>
<sequence length="354" mass="39352">MEQVTLAVEVEEEKPDLLDKPTATLIIILVWVVACGVISIMGVVGNAINIAVFIKMGLKDTVNISLLGLAAADMCSSFLLILIGQFYSPLMASKDLSFIASEVEYLSFGWPRVYFTRCVSGITAFVAFERCLCITFPLKVKTLITPKRSVIAVVSIYVIMALSVMPTYLSTRLGYKFDETRNRTVYGLLLNDNRQTIDGIAFVMGVFLALTSFIWAFVCACVLIYFLTRQNFPGSKLSADPNSATSNATFNKESRIAKSKQAGKMVFLITVIFVLCYIPSNMLQLTMALVSDFNKGGYYINLRQVCWALGNFMEAVNSSVNIFMYLRMSSRYKASFLTVFPKCSSVLHISPEQK</sequence>
<keyword evidence="6" id="KW-0675">Receptor</keyword>
<proteinExistence type="predicted"/>
<keyword evidence="3 8" id="KW-1133">Transmembrane helix</keyword>
<dbReference type="GeneID" id="101862776"/>
<evidence type="ECO:0000313" key="10">
    <source>
        <dbReference type="Proteomes" id="UP000694888"/>
    </source>
</evidence>
<feature type="transmembrane region" description="Helical" evidence="8">
    <location>
        <begin position="114"/>
        <end position="138"/>
    </location>
</feature>
<evidence type="ECO:0000256" key="4">
    <source>
        <dbReference type="ARBA" id="ARBA00023040"/>
    </source>
</evidence>
<name>A0ABM0JEB8_APLCA</name>
<evidence type="ECO:0000256" key="1">
    <source>
        <dbReference type="ARBA" id="ARBA00004141"/>
    </source>
</evidence>
<evidence type="ECO:0000256" key="2">
    <source>
        <dbReference type="ARBA" id="ARBA00022692"/>
    </source>
</evidence>
<comment type="subcellular location">
    <subcellularLocation>
        <location evidence="1">Membrane</location>
        <topology evidence="1">Multi-pass membrane protein</topology>
    </subcellularLocation>
</comment>
<evidence type="ECO:0000256" key="3">
    <source>
        <dbReference type="ARBA" id="ARBA00022989"/>
    </source>
</evidence>
<keyword evidence="7" id="KW-0807">Transducer</keyword>
<keyword evidence="2 8" id="KW-0812">Transmembrane</keyword>
<dbReference type="PANTHER" id="PTHR24243">
    <property type="entry name" value="G-PROTEIN COUPLED RECEPTOR"/>
    <property type="match status" value="1"/>
</dbReference>
<evidence type="ECO:0000256" key="7">
    <source>
        <dbReference type="ARBA" id="ARBA00023224"/>
    </source>
</evidence>
<evidence type="ECO:0000313" key="11">
    <source>
        <dbReference type="RefSeq" id="XP_005091769.1"/>
    </source>
</evidence>